<evidence type="ECO:0000313" key="2">
    <source>
        <dbReference type="Proteomes" id="UP000016933"/>
    </source>
</evidence>
<dbReference type="HOGENOM" id="CLU_1992576_0_0_1"/>
<evidence type="ECO:0000313" key="1">
    <source>
        <dbReference type="EMBL" id="EME48828.1"/>
    </source>
</evidence>
<name>N1Q0M5_DOTSN</name>
<gene>
    <name evidence="1" type="ORF">DOTSEDRAFT_30206</name>
</gene>
<proteinExistence type="predicted"/>
<dbReference type="AlphaFoldDB" id="N1Q0M5"/>
<dbReference type="Proteomes" id="UP000016933">
    <property type="component" value="Unassembled WGS sequence"/>
</dbReference>
<keyword evidence="2" id="KW-1185">Reference proteome</keyword>
<accession>N1Q0M5</accession>
<organism evidence="1 2">
    <name type="scientific">Dothistroma septosporum (strain NZE10 / CBS 128990)</name>
    <name type="common">Red band needle blight fungus</name>
    <name type="synonym">Mycosphaerella pini</name>
    <dbReference type="NCBI Taxonomy" id="675120"/>
    <lineage>
        <taxon>Eukaryota</taxon>
        <taxon>Fungi</taxon>
        <taxon>Dikarya</taxon>
        <taxon>Ascomycota</taxon>
        <taxon>Pezizomycotina</taxon>
        <taxon>Dothideomycetes</taxon>
        <taxon>Dothideomycetidae</taxon>
        <taxon>Mycosphaerellales</taxon>
        <taxon>Mycosphaerellaceae</taxon>
        <taxon>Dothistroma</taxon>
    </lineage>
</organism>
<protein>
    <submittedName>
        <fullName evidence="1">Uncharacterized protein</fullName>
    </submittedName>
</protein>
<reference evidence="2" key="1">
    <citation type="journal article" date="2012" name="PLoS Genet.">
        <title>The genomes of the fungal plant pathogens Cladosporium fulvum and Dothistroma septosporum reveal adaptation to different hosts and lifestyles but also signatures of common ancestry.</title>
        <authorList>
            <person name="de Wit P.J.G.M."/>
            <person name="van der Burgt A."/>
            <person name="Oekmen B."/>
            <person name="Stergiopoulos I."/>
            <person name="Abd-Elsalam K.A."/>
            <person name="Aerts A.L."/>
            <person name="Bahkali A.H."/>
            <person name="Beenen H.G."/>
            <person name="Chettri P."/>
            <person name="Cox M.P."/>
            <person name="Datema E."/>
            <person name="de Vries R.P."/>
            <person name="Dhillon B."/>
            <person name="Ganley A.R."/>
            <person name="Griffiths S.A."/>
            <person name="Guo Y."/>
            <person name="Hamelin R.C."/>
            <person name="Henrissat B."/>
            <person name="Kabir M.S."/>
            <person name="Jashni M.K."/>
            <person name="Kema G."/>
            <person name="Klaubauf S."/>
            <person name="Lapidus A."/>
            <person name="Levasseur A."/>
            <person name="Lindquist E."/>
            <person name="Mehrabi R."/>
            <person name="Ohm R.A."/>
            <person name="Owen T.J."/>
            <person name="Salamov A."/>
            <person name="Schwelm A."/>
            <person name="Schijlen E."/>
            <person name="Sun H."/>
            <person name="van den Burg H.A."/>
            <person name="van Ham R.C.H.J."/>
            <person name="Zhang S."/>
            <person name="Goodwin S.B."/>
            <person name="Grigoriev I.V."/>
            <person name="Collemare J."/>
            <person name="Bradshaw R.E."/>
        </authorList>
    </citation>
    <scope>NUCLEOTIDE SEQUENCE [LARGE SCALE GENOMIC DNA]</scope>
    <source>
        <strain evidence="2">NZE10 / CBS 128990</strain>
    </source>
</reference>
<sequence>MANHMLHTGLQVVIAIDHVRSRVPMRPYVTTPYRLPPAVQDLGAFDDIGEDCHTPLTHLKPVIIAVSLTMGSSRPCKTSTERSALSPTRGLHSSVSSLLGAEVQTLSTQCQTFFSSWSDGHTSEV</sequence>
<dbReference type="EMBL" id="KB446535">
    <property type="protein sequence ID" value="EME48828.1"/>
    <property type="molecule type" value="Genomic_DNA"/>
</dbReference>
<reference evidence="1 2" key="2">
    <citation type="journal article" date="2012" name="PLoS Pathog.">
        <title>Diverse lifestyles and strategies of plant pathogenesis encoded in the genomes of eighteen Dothideomycetes fungi.</title>
        <authorList>
            <person name="Ohm R.A."/>
            <person name="Feau N."/>
            <person name="Henrissat B."/>
            <person name="Schoch C.L."/>
            <person name="Horwitz B.A."/>
            <person name="Barry K.W."/>
            <person name="Condon B.J."/>
            <person name="Copeland A.C."/>
            <person name="Dhillon B."/>
            <person name="Glaser F."/>
            <person name="Hesse C.N."/>
            <person name="Kosti I."/>
            <person name="LaButti K."/>
            <person name="Lindquist E.A."/>
            <person name="Lucas S."/>
            <person name="Salamov A.A."/>
            <person name="Bradshaw R.E."/>
            <person name="Ciuffetti L."/>
            <person name="Hamelin R.C."/>
            <person name="Kema G.H.J."/>
            <person name="Lawrence C."/>
            <person name="Scott J.A."/>
            <person name="Spatafora J.W."/>
            <person name="Turgeon B.G."/>
            <person name="de Wit P.J.G.M."/>
            <person name="Zhong S."/>
            <person name="Goodwin S.B."/>
            <person name="Grigoriev I.V."/>
        </authorList>
    </citation>
    <scope>NUCLEOTIDE SEQUENCE [LARGE SCALE GENOMIC DNA]</scope>
    <source>
        <strain evidence="2">NZE10 / CBS 128990</strain>
    </source>
</reference>